<evidence type="ECO:0000256" key="8">
    <source>
        <dbReference type="PIRSR" id="PIRSR611150-2"/>
    </source>
</evidence>
<dbReference type="Pfam" id="PF01083">
    <property type="entry name" value="Cutinase"/>
    <property type="match status" value="1"/>
</dbReference>
<dbReference type="PANTHER" id="PTHR48250:SF2">
    <property type="entry name" value="CUTINASE"/>
    <property type="match status" value="1"/>
</dbReference>
<evidence type="ECO:0000256" key="9">
    <source>
        <dbReference type="SAM" id="SignalP"/>
    </source>
</evidence>
<keyword evidence="6 8" id="KW-1015">Disulfide bond</keyword>
<reference evidence="11" key="1">
    <citation type="submission" date="2020-06" db="EMBL/GenBank/DDBJ databases">
        <title>A chromosome-scale genome assembly of Talaromyces rugulosus W13939.</title>
        <authorList>
            <person name="Wang B."/>
            <person name="Guo L."/>
            <person name="Ye K."/>
            <person name="Wang L."/>
        </authorList>
    </citation>
    <scope>NUCLEOTIDE SEQUENCE [LARGE SCALE GENOMIC DNA]</scope>
    <source>
        <strain evidence="11">W13939</strain>
    </source>
</reference>
<comment type="catalytic activity">
    <reaction evidence="7">
        <text>cutin + H2O = cutin monomers.</text>
        <dbReference type="EC" id="3.1.1.74"/>
    </reaction>
</comment>
<evidence type="ECO:0000256" key="6">
    <source>
        <dbReference type="ARBA" id="ARBA00023157"/>
    </source>
</evidence>
<dbReference type="Proteomes" id="UP000509510">
    <property type="component" value="Chromosome V"/>
</dbReference>
<dbReference type="PANTHER" id="PTHR48250">
    <property type="entry name" value="CUTINASE 2-RELATED"/>
    <property type="match status" value="1"/>
</dbReference>
<feature type="disulfide bond" evidence="8">
    <location>
        <begin position="40"/>
        <end position="117"/>
    </location>
</feature>
<dbReference type="InterPro" id="IPR000675">
    <property type="entry name" value="Cutinase/axe"/>
</dbReference>
<dbReference type="InterPro" id="IPR011150">
    <property type="entry name" value="Cutinase_monf"/>
</dbReference>
<name>A0A7H8R861_TALRU</name>
<dbReference type="AlphaFoldDB" id="A0A7H8R861"/>
<protein>
    <recommendedName>
        <fullName evidence="2">cutinase</fullName>
        <ecNumber evidence="2">3.1.1.74</ecNumber>
    </recommendedName>
</protein>
<gene>
    <name evidence="10" type="ORF">TRUGW13939_08961</name>
</gene>
<evidence type="ECO:0000256" key="7">
    <source>
        <dbReference type="ARBA" id="ARBA00034045"/>
    </source>
</evidence>
<dbReference type="GO" id="GO:0016052">
    <property type="term" value="P:carbohydrate catabolic process"/>
    <property type="evidence" value="ECO:0007669"/>
    <property type="project" value="TreeGrafter"/>
</dbReference>
<dbReference type="KEGG" id="trg:TRUGW13939_08961"/>
<comment type="similarity">
    <text evidence="1">Belongs to the cutinase family.</text>
</comment>
<organism evidence="10 11">
    <name type="scientific">Talaromyces rugulosus</name>
    <name type="common">Penicillium rugulosum</name>
    <dbReference type="NCBI Taxonomy" id="121627"/>
    <lineage>
        <taxon>Eukaryota</taxon>
        <taxon>Fungi</taxon>
        <taxon>Dikarya</taxon>
        <taxon>Ascomycota</taxon>
        <taxon>Pezizomycotina</taxon>
        <taxon>Eurotiomycetes</taxon>
        <taxon>Eurotiomycetidae</taxon>
        <taxon>Eurotiales</taxon>
        <taxon>Trichocomaceae</taxon>
        <taxon>Talaromyces</taxon>
        <taxon>Talaromyces sect. Islandici</taxon>
    </lineage>
</organism>
<dbReference type="GeneID" id="55996445"/>
<sequence>MKSVISHLAACSVLGMVVAGQDVNDTENGMADVIQGNADCASVAAIFARGTFDSGNIGVWVGPQFFEELSSRLPSVALQGVDSTAYKADLDGYLSDGGSDDGAASLASTVNDYNSKCPDSAIIVSGWSQGALVAHKALEQVSSAALDKVAALVTFGDPNGVWSGISLPTSIPSSSFSSSCVTGTVFDPLCAQLPNDFKLPTSISDIVGPFSSLPDVTVGTQQIKAAASLIVEFPKQLVKSWDSFVSNLTPDQFVRLMLTPQHFTYGNNGMAGQAAEFVAGLAAVQSAQ</sequence>
<keyword evidence="11" id="KW-1185">Reference proteome</keyword>
<feature type="chain" id="PRO_5028863329" description="cutinase" evidence="9">
    <location>
        <begin position="21"/>
        <end position="288"/>
    </location>
</feature>
<keyword evidence="5" id="KW-0378">Hydrolase</keyword>
<dbReference type="InterPro" id="IPR029058">
    <property type="entry name" value="AB_hydrolase_fold"/>
</dbReference>
<dbReference type="GO" id="GO:0050525">
    <property type="term" value="F:cutinase activity"/>
    <property type="evidence" value="ECO:0007669"/>
    <property type="project" value="UniProtKB-EC"/>
</dbReference>
<evidence type="ECO:0000256" key="3">
    <source>
        <dbReference type="ARBA" id="ARBA00022487"/>
    </source>
</evidence>
<dbReference type="SMART" id="SM01110">
    <property type="entry name" value="Cutinase"/>
    <property type="match status" value="1"/>
</dbReference>
<dbReference type="SUPFAM" id="SSF53474">
    <property type="entry name" value="alpha/beta-Hydrolases"/>
    <property type="match status" value="1"/>
</dbReference>
<proteinExistence type="inferred from homology"/>
<dbReference type="EC" id="3.1.1.74" evidence="2"/>
<dbReference type="EMBL" id="CP055902">
    <property type="protein sequence ID" value="QKX61805.1"/>
    <property type="molecule type" value="Genomic_DNA"/>
</dbReference>
<keyword evidence="3" id="KW-0719">Serine esterase</keyword>
<dbReference type="RefSeq" id="XP_035347979.1">
    <property type="nucleotide sequence ID" value="XM_035492086.1"/>
</dbReference>
<evidence type="ECO:0000256" key="1">
    <source>
        <dbReference type="ARBA" id="ARBA00007534"/>
    </source>
</evidence>
<evidence type="ECO:0000313" key="10">
    <source>
        <dbReference type="EMBL" id="QKX61805.1"/>
    </source>
</evidence>
<dbReference type="GO" id="GO:0005576">
    <property type="term" value="C:extracellular region"/>
    <property type="evidence" value="ECO:0007669"/>
    <property type="project" value="InterPro"/>
</dbReference>
<feature type="signal peptide" evidence="9">
    <location>
        <begin position="1"/>
        <end position="20"/>
    </location>
</feature>
<evidence type="ECO:0000256" key="4">
    <source>
        <dbReference type="ARBA" id="ARBA00022729"/>
    </source>
</evidence>
<dbReference type="OrthoDB" id="4224870at2759"/>
<keyword evidence="4 9" id="KW-0732">Signal</keyword>
<dbReference type="Gene3D" id="3.40.50.1820">
    <property type="entry name" value="alpha/beta hydrolase"/>
    <property type="match status" value="1"/>
</dbReference>
<evidence type="ECO:0000256" key="2">
    <source>
        <dbReference type="ARBA" id="ARBA00013095"/>
    </source>
</evidence>
<evidence type="ECO:0000256" key="5">
    <source>
        <dbReference type="ARBA" id="ARBA00022801"/>
    </source>
</evidence>
<evidence type="ECO:0000313" key="11">
    <source>
        <dbReference type="Proteomes" id="UP000509510"/>
    </source>
</evidence>
<accession>A0A7H8R861</accession>